<feature type="domain" description="Band 7" evidence="3">
    <location>
        <begin position="8"/>
        <end position="187"/>
    </location>
</feature>
<dbReference type="Gene3D" id="3.30.479.30">
    <property type="entry name" value="Band 7 domain"/>
    <property type="match status" value="1"/>
</dbReference>
<evidence type="ECO:0000256" key="2">
    <source>
        <dbReference type="SAM" id="Coils"/>
    </source>
</evidence>
<dbReference type="EMBL" id="FO203503">
    <property type="protein sequence ID" value="CCK80705.1"/>
    <property type="molecule type" value="Genomic_DNA"/>
</dbReference>
<reference evidence="4 5" key="1">
    <citation type="journal article" date="2013" name="Environ. Microbiol.">
        <title>Complete genome, catabolic sub-proteomes and key-metabolites of Desulfobacula toluolica Tol2, a marine, aromatic compound-degrading, sulfate-reducing bacterium.</title>
        <authorList>
            <person name="Wohlbrand L."/>
            <person name="Jacob J.H."/>
            <person name="Kube M."/>
            <person name="Mussmann M."/>
            <person name="Jarling R."/>
            <person name="Beck A."/>
            <person name="Amann R."/>
            <person name="Wilkes H."/>
            <person name="Reinhardt R."/>
            <person name="Rabus R."/>
        </authorList>
    </citation>
    <scope>NUCLEOTIDE SEQUENCE [LARGE SCALE GENOMIC DNA]</scope>
    <source>
        <strain evidence="5">DSM 7467 / Tol2</strain>
    </source>
</reference>
<dbReference type="STRING" id="651182.TOL2_C25460"/>
<dbReference type="InterPro" id="IPR036013">
    <property type="entry name" value="Band_7/SPFH_dom_sf"/>
</dbReference>
<evidence type="ECO:0000259" key="3">
    <source>
        <dbReference type="Pfam" id="PF01145"/>
    </source>
</evidence>
<dbReference type="RefSeq" id="WP_014958011.1">
    <property type="nucleotide sequence ID" value="NC_018645.1"/>
</dbReference>
<dbReference type="HOGENOM" id="CLU_069124_0_0_7"/>
<feature type="coiled-coil region" evidence="2">
    <location>
        <begin position="215"/>
        <end position="242"/>
    </location>
</feature>
<keyword evidence="5" id="KW-1185">Reference proteome</keyword>
<sequence>MFGIKYIKAQPNTYFLQYKKGKIIREGTGISFFYFAPVSSLVSIPMASMDLSFIFNEVTSDFQDLCIQGDVTYRISEPRKLAQLLNFSLTPDTKSYMSEDPEKLSKKIINQIQVLTRSLIQLLPLKKALQASEELVDSVNKGLVQSDIIRQLGVEILSVSILSIRPNPETSKALEADAREKLLLAADEAIYHRRNASVEQERAIRENELNTEIAVENKKCRIREAKIDADRAVQEKRLLMKQDDIKSKITLEEKNQELVCLCVKNRKKEADAQAYGLDAVMKVCRQMDPEMIQALANIRMDPAQLIASAFQNLAKNAEKIGNLNIAPELLSELITPRTAQNG</sequence>
<comment type="subcellular location">
    <subcellularLocation>
        <location evidence="1">Membrane</location>
        <topology evidence="1">Single-pass membrane protein</topology>
    </subcellularLocation>
</comment>
<evidence type="ECO:0000256" key="1">
    <source>
        <dbReference type="ARBA" id="ARBA00004167"/>
    </source>
</evidence>
<gene>
    <name evidence="4" type="ordered locus">TOL2_C25460</name>
</gene>
<dbReference type="Pfam" id="PF01145">
    <property type="entry name" value="Band_7"/>
    <property type="match status" value="1"/>
</dbReference>
<dbReference type="GO" id="GO:0016020">
    <property type="term" value="C:membrane"/>
    <property type="evidence" value="ECO:0007669"/>
    <property type="project" value="UniProtKB-SubCell"/>
</dbReference>
<dbReference type="KEGG" id="dto:TOL2_C25460"/>
<evidence type="ECO:0000313" key="5">
    <source>
        <dbReference type="Proteomes" id="UP000007347"/>
    </source>
</evidence>
<proteinExistence type="predicted"/>
<keyword evidence="2" id="KW-0175">Coiled coil</keyword>
<dbReference type="OrthoDB" id="3469168at2"/>
<name>K0NID0_DESTT</name>
<evidence type="ECO:0000313" key="4">
    <source>
        <dbReference type="EMBL" id="CCK80705.1"/>
    </source>
</evidence>
<protein>
    <submittedName>
        <fullName evidence="4">Putative band 7 protein</fullName>
    </submittedName>
</protein>
<dbReference type="SUPFAM" id="SSF117892">
    <property type="entry name" value="Band 7/SPFH domain"/>
    <property type="match status" value="1"/>
</dbReference>
<accession>K0NID0</accession>
<dbReference type="InterPro" id="IPR001107">
    <property type="entry name" value="Band_7"/>
</dbReference>
<dbReference type="Proteomes" id="UP000007347">
    <property type="component" value="Chromosome"/>
</dbReference>
<organism evidence="4 5">
    <name type="scientific">Desulfobacula toluolica (strain DSM 7467 / Tol2)</name>
    <dbReference type="NCBI Taxonomy" id="651182"/>
    <lineage>
        <taxon>Bacteria</taxon>
        <taxon>Pseudomonadati</taxon>
        <taxon>Thermodesulfobacteriota</taxon>
        <taxon>Desulfobacteria</taxon>
        <taxon>Desulfobacterales</taxon>
        <taxon>Desulfobacteraceae</taxon>
        <taxon>Desulfobacula</taxon>
    </lineage>
</organism>
<dbReference type="AlphaFoldDB" id="K0NID0"/>